<name>A0AAD5P5A3_ACENE</name>
<organism evidence="1 2">
    <name type="scientific">Acer negundo</name>
    <name type="common">Box elder</name>
    <dbReference type="NCBI Taxonomy" id="4023"/>
    <lineage>
        <taxon>Eukaryota</taxon>
        <taxon>Viridiplantae</taxon>
        <taxon>Streptophyta</taxon>
        <taxon>Embryophyta</taxon>
        <taxon>Tracheophyta</taxon>
        <taxon>Spermatophyta</taxon>
        <taxon>Magnoliopsida</taxon>
        <taxon>eudicotyledons</taxon>
        <taxon>Gunneridae</taxon>
        <taxon>Pentapetalae</taxon>
        <taxon>rosids</taxon>
        <taxon>malvids</taxon>
        <taxon>Sapindales</taxon>
        <taxon>Sapindaceae</taxon>
        <taxon>Hippocastanoideae</taxon>
        <taxon>Acereae</taxon>
        <taxon>Acer</taxon>
    </lineage>
</organism>
<gene>
    <name evidence="1" type="ORF">LWI28_014102</name>
</gene>
<protein>
    <submittedName>
        <fullName evidence="1">Uncharacterized protein</fullName>
    </submittedName>
</protein>
<dbReference type="AlphaFoldDB" id="A0AAD5P5A3"/>
<comment type="caution">
    <text evidence="1">The sequence shown here is derived from an EMBL/GenBank/DDBJ whole genome shotgun (WGS) entry which is preliminary data.</text>
</comment>
<dbReference type="Proteomes" id="UP001064489">
    <property type="component" value="Chromosome 13"/>
</dbReference>
<keyword evidence="2" id="KW-1185">Reference proteome</keyword>
<dbReference type="EMBL" id="JAJSOW010000002">
    <property type="protein sequence ID" value="KAI9198334.1"/>
    <property type="molecule type" value="Genomic_DNA"/>
</dbReference>
<evidence type="ECO:0000313" key="1">
    <source>
        <dbReference type="EMBL" id="KAI9198334.1"/>
    </source>
</evidence>
<sequence>MQALSRTSDDLCEHDMVKDVQAKSRTYDLYGACQNGRLQKKPNMNGNFDGVSSSKSIFDNGTVTDGKTKSLADGYEKCNMMMNEPACNKEAAQMDENKLAIEEELMMKKNQTQYSAKVEYIAAAAAPKQALWIKKHGRYKQNNVKFHVIREAEKKCDVQLIHCRSEEQMADIRTKASTGNKIRD</sequence>
<reference evidence="1 2" key="1">
    <citation type="journal article" date="2022" name="Plant J.">
        <title>Strategies of tolerance reflected in two North American maple genomes.</title>
        <authorList>
            <person name="McEvoy S.L."/>
            <person name="Sezen U.U."/>
            <person name="Trouern-Trend A."/>
            <person name="McMahon S.M."/>
            <person name="Schaberg P.G."/>
            <person name="Yang J."/>
            <person name="Wegrzyn J.L."/>
            <person name="Swenson N.G."/>
        </authorList>
    </citation>
    <scope>NUCLEOTIDE SEQUENCE [LARGE SCALE GENOMIC DNA]</scope>
    <source>
        <strain evidence="1">91603</strain>
    </source>
</reference>
<accession>A0AAD5P5A3</accession>
<evidence type="ECO:0000313" key="2">
    <source>
        <dbReference type="Proteomes" id="UP001064489"/>
    </source>
</evidence>
<proteinExistence type="predicted"/>